<reference evidence="4 5" key="1">
    <citation type="submission" date="2018-07" db="EMBL/GenBank/DDBJ databases">
        <title>Genome sequence of Azospirillum sp. ATCC 49961.</title>
        <authorList>
            <person name="Sant'Anna F.H."/>
            <person name="Baldani J.I."/>
            <person name="Zilli J.E."/>
            <person name="Reis V.M."/>
            <person name="Hartmann A."/>
            <person name="Cruz L."/>
            <person name="de Souza E.M."/>
            <person name="de Oliveira Pedrosa F."/>
            <person name="Passaglia L.M.P."/>
        </authorList>
    </citation>
    <scope>NUCLEOTIDE SEQUENCE [LARGE SCALE GENOMIC DNA]</scope>
    <source>
        <strain evidence="4 5">ATCC 49961</strain>
    </source>
</reference>
<keyword evidence="1" id="KW-0238">DNA-binding</keyword>
<dbReference type="Pfam" id="PF01381">
    <property type="entry name" value="HTH_3"/>
    <property type="match status" value="1"/>
</dbReference>
<dbReference type="AlphaFoldDB" id="A0A9W7KMV1"/>
<accession>A0A9W7KMV1</accession>
<name>A0A9W7KMV1_9PROT</name>
<dbReference type="GO" id="GO:0005829">
    <property type="term" value="C:cytosol"/>
    <property type="evidence" value="ECO:0007669"/>
    <property type="project" value="TreeGrafter"/>
</dbReference>
<dbReference type="Proteomes" id="UP000480854">
    <property type="component" value="Unassembled WGS sequence"/>
</dbReference>
<feature type="region of interest" description="Disordered" evidence="2">
    <location>
        <begin position="122"/>
        <end position="142"/>
    </location>
</feature>
<dbReference type="PROSITE" id="PS50943">
    <property type="entry name" value="HTH_CROC1"/>
    <property type="match status" value="1"/>
</dbReference>
<feature type="domain" description="HTH cro/C1-type" evidence="3">
    <location>
        <begin position="26"/>
        <end position="80"/>
    </location>
</feature>
<dbReference type="PANTHER" id="PTHR46797:SF1">
    <property type="entry name" value="METHYLPHOSPHONATE SYNTHASE"/>
    <property type="match status" value="1"/>
</dbReference>
<evidence type="ECO:0000256" key="2">
    <source>
        <dbReference type="SAM" id="MobiDB-lite"/>
    </source>
</evidence>
<comment type="caution">
    <text evidence="4">The sequence shown here is derived from an EMBL/GenBank/DDBJ whole genome shotgun (WGS) entry which is preliminary data.</text>
</comment>
<dbReference type="CDD" id="cd00093">
    <property type="entry name" value="HTH_XRE"/>
    <property type="match status" value="1"/>
</dbReference>
<dbReference type="InterPro" id="IPR001387">
    <property type="entry name" value="Cro/C1-type_HTH"/>
</dbReference>
<evidence type="ECO:0000256" key="1">
    <source>
        <dbReference type="ARBA" id="ARBA00023125"/>
    </source>
</evidence>
<dbReference type="GO" id="GO:0003677">
    <property type="term" value="F:DNA binding"/>
    <property type="evidence" value="ECO:0007669"/>
    <property type="project" value="UniProtKB-KW"/>
</dbReference>
<evidence type="ECO:0000259" key="3">
    <source>
        <dbReference type="PROSITE" id="PS50943"/>
    </source>
</evidence>
<gene>
    <name evidence="4" type="ORF">DS843_30555</name>
</gene>
<feature type="compositionally biased region" description="Basic residues" evidence="2">
    <location>
        <begin position="122"/>
        <end position="136"/>
    </location>
</feature>
<evidence type="ECO:0000313" key="5">
    <source>
        <dbReference type="Proteomes" id="UP000480854"/>
    </source>
</evidence>
<dbReference type="Gene3D" id="1.10.260.40">
    <property type="entry name" value="lambda repressor-like DNA-binding domains"/>
    <property type="match status" value="1"/>
</dbReference>
<dbReference type="SMART" id="SM00530">
    <property type="entry name" value="HTH_XRE"/>
    <property type="match status" value="1"/>
</dbReference>
<proteinExistence type="predicted"/>
<evidence type="ECO:0000313" key="4">
    <source>
        <dbReference type="EMBL" id="KAA0675664.1"/>
    </source>
</evidence>
<dbReference type="SUPFAM" id="SSF47413">
    <property type="entry name" value="lambda repressor-like DNA-binding domains"/>
    <property type="match status" value="1"/>
</dbReference>
<protein>
    <submittedName>
        <fullName evidence="4">Transcriptional regulator</fullName>
    </submittedName>
</protein>
<dbReference type="PANTHER" id="PTHR46797">
    <property type="entry name" value="HTH-TYPE TRANSCRIPTIONAL REGULATOR"/>
    <property type="match status" value="1"/>
</dbReference>
<dbReference type="GO" id="GO:0003700">
    <property type="term" value="F:DNA-binding transcription factor activity"/>
    <property type="evidence" value="ECO:0007669"/>
    <property type="project" value="TreeGrafter"/>
</dbReference>
<dbReference type="InterPro" id="IPR050807">
    <property type="entry name" value="TransReg_Diox_bact_type"/>
</dbReference>
<dbReference type="InterPro" id="IPR010982">
    <property type="entry name" value="Lambda_DNA-bd_dom_sf"/>
</dbReference>
<sequence length="142" mass="15752">MVKLTLTADTPSPTGAGMHDIIAKRLREFRQARGVSQEELASRAGLSTQAVSNIENRHSRPSVDTLITFARELDVPVASFFEAPPTQEADLQKKRFLDALSLLDEADRRLAEDLLDAVVANRKRMSGQTRATRRGPRLPSEK</sequence>
<organism evidence="4 5">
    <name type="scientific">Roseomonas genomospecies 6</name>
    <dbReference type="NCBI Taxonomy" id="214106"/>
    <lineage>
        <taxon>Bacteria</taxon>
        <taxon>Pseudomonadati</taxon>
        <taxon>Pseudomonadota</taxon>
        <taxon>Alphaproteobacteria</taxon>
        <taxon>Acetobacterales</taxon>
        <taxon>Roseomonadaceae</taxon>
        <taxon>Roseomonas</taxon>
    </lineage>
</organism>
<dbReference type="EMBL" id="QOKW01000063">
    <property type="protein sequence ID" value="KAA0675664.1"/>
    <property type="molecule type" value="Genomic_DNA"/>
</dbReference>
<keyword evidence="5" id="KW-1185">Reference proteome</keyword>
<dbReference type="OrthoDB" id="2986852at2"/>